<name>A0A644XEL7_9ZZZZ</name>
<comment type="caution">
    <text evidence="2">The sequence shown here is derived from an EMBL/GenBank/DDBJ whole genome shotgun (WGS) entry which is preliminary data.</text>
</comment>
<dbReference type="AlphaFoldDB" id="A0A644XEL7"/>
<dbReference type="EMBL" id="VSSQ01002243">
    <property type="protein sequence ID" value="MPM14218.1"/>
    <property type="molecule type" value="Genomic_DNA"/>
</dbReference>
<organism evidence="2">
    <name type="scientific">bioreactor metagenome</name>
    <dbReference type="NCBI Taxonomy" id="1076179"/>
    <lineage>
        <taxon>unclassified sequences</taxon>
        <taxon>metagenomes</taxon>
        <taxon>ecological metagenomes</taxon>
    </lineage>
</organism>
<proteinExistence type="predicted"/>
<reference evidence="2" key="1">
    <citation type="submission" date="2019-08" db="EMBL/GenBank/DDBJ databases">
        <authorList>
            <person name="Kucharzyk K."/>
            <person name="Murdoch R.W."/>
            <person name="Higgins S."/>
            <person name="Loffler F."/>
        </authorList>
    </citation>
    <scope>NUCLEOTIDE SEQUENCE</scope>
</reference>
<gene>
    <name evidence="2" type="ORF">SDC9_60579</name>
</gene>
<feature type="transmembrane region" description="Helical" evidence="1">
    <location>
        <begin position="109"/>
        <end position="136"/>
    </location>
</feature>
<keyword evidence="1" id="KW-0472">Membrane</keyword>
<keyword evidence="1" id="KW-0812">Transmembrane</keyword>
<feature type="transmembrane region" description="Helical" evidence="1">
    <location>
        <begin position="86"/>
        <end position="103"/>
    </location>
</feature>
<accession>A0A644XEL7</accession>
<evidence type="ECO:0000313" key="2">
    <source>
        <dbReference type="EMBL" id="MPM14218.1"/>
    </source>
</evidence>
<evidence type="ECO:0000256" key="1">
    <source>
        <dbReference type="SAM" id="Phobius"/>
    </source>
</evidence>
<sequence>MKAVQIQKYYNKKITEGGLSSTQPIIPNTGGVEYDPATNTMNFLEFQIQDSKCIDNNEYVYTRLSISQSIDLDKLKKDLEEVGDKILKVAVVVAIGVAILVVAPEAIAAAVAAVAAASALPALGVLGSAAGSIALAPAFA</sequence>
<protein>
    <submittedName>
        <fullName evidence="2">Uncharacterized protein</fullName>
    </submittedName>
</protein>
<keyword evidence="1" id="KW-1133">Transmembrane helix</keyword>